<comment type="caution">
    <text evidence="2">The sequence shown here is derived from an EMBL/GenBank/DDBJ whole genome shotgun (WGS) entry which is preliminary data.</text>
</comment>
<keyword evidence="1" id="KW-0812">Transmembrane</keyword>
<keyword evidence="1" id="KW-0472">Membrane</keyword>
<evidence type="ECO:0000256" key="1">
    <source>
        <dbReference type="SAM" id="Phobius"/>
    </source>
</evidence>
<keyword evidence="1" id="KW-1133">Transmembrane helix</keyword>
<gene>
    <name evidence="2" type="ORF">ACMD2_04474</name>
</gene>
<feature type="non-terminal residue" evidence="2">
    <location>
        <position position="1"/>
    </location>
</feature>
<evidence type="ECO:0000313" key="3">
    <source>
        <dbReference type="Proteomes" id="UP000092600"/>
    </source>
</evidence>
<evidence type="ECO:0000313" key="2">
    <source>
        <dbReference type="EMBL" id="OAY79026.1"/>
    </source>
</evidence>
<dbReference type="EMBL" id="LSRQ01001144">
    <property type="protein sequence ID" value="OAY79026.1"/>
    <property type="molecule type" value="Genomic_DNA"/>
</dbReference>
<organism evidence="2 3">
    <name type="scientific">Ananas comosus</name>
    <name type="common">Pineapple</name>
    <name type="synonym">Ananas ananas</name>
    <dbReference type="NCBI Taxonomy" id="4615"/>
    <lineage>
        <taxon>Eukaryota</taxon>
        <taxon>Viridiplantae</taxon>
        <taxon>Streptophyta</taxon>
        <taxon>Embryophyta</taxon>
        <taxon>Tracheophyta</taxon>
        <taxon>Spermatophyta</taxon>
        <taxon>Magnoliopsida</taxon>
        <taxon>Liliopsida</taxon>
        <taxon>Poales</taxon>
        <taxon>Bromeliaceae</taxon>
        <taxon>Bromelioideae</taxon>
        <taxon>Ananas</taxon>
    </lineage>
</organism>
<dbReference type="AlphaFoldDB" id="A0A199VQ26"/>
<proteinExistence type="predicted"/>
<sequence length="34" mass="3290">PAPSPTSGAVALSSPLVGALLCPAVALLFGSLRR</sequence>
<protein>
    <submittedName>
        <fullName evidence="2">Arabinogalactan peptide 3</fullName>
    </submittedName>
</protein>
<feature type="transmembrane region" description="Helical" evidence="1">
    <location>
        <begin position="12"/>
        <end position="32"/>
    </location>
</feature>
<accession>A0A199VQ26</accession>
<name>A0A199VQ26_ANACO</name>
<dbReference type="Proteomes" id="UP000092600">
    <property type="component" value="Unassembled WGS sequence"/>
</dbReference>
<reference evidence="2 3" key="1">
    <citation type="journal article" date="2016" name="DNA Res.">
        <title>The draft genome of MD-2 pineapple using hybrid error correction of long reads.</title>
        <authorList>
            <person name="Redwan R.M."/>
            <person name="Saidin A."/>
            <person name="Kumar S.V."/>
        </authorList>
    </citation>
    <scope>NUCLEOTIDE SEQUENCE [LARGE SCALE GENOMIC DNA]</scope>
    <source>
        <strain evidence="3">cv. MD2</strain>
        <tissue evidence="2">Leaf</tissue>
    </source>
</reference>